<name>A0A024T8L6_9STRA</name>
<dbReference type="RefSeq" id="XP_008880893.1">
    <property type="nucleotide sequence ID" value="XM_008882671.1"/>
</dbReference>
<accession>A0A024T8L6</accession>
<reference evidence="1" key="1">
    <citation type="submission" date="2013-12" db="EMBL/GenBank/DDBJ databases">
        <title>The Genome Sequence of Aphanomyces invadans NJM9701.</title>
        <authorList>
            <consortium name="The Broad Institute Genomics Platform"/>
            <person name="Russ C."/>
            <person name="Tyler B."/>
            <person name="van West P."/>
            <person name="Dieguez-Uribeondo J."/>
            <person name="Young S.K."/>
            <person name="Zeng Q."/>
            <person name="Gargeya S."/>
            <person name="Fitzgerald M."/>
            <person name="Abouelleil A."/>
            <person name="Alvarado L."/>
            <person name="Chapman S.B."/>
            <person name="Gainer-Dewar J."/>
            <person name="Goldberg J."/>
            <person name="Griggs A."/>
            <person name="Gujja S."/>
            <person name="Hansen M."/>
            <person name="Howarth C."/>
            <person name="Imamovic A."/>
            <person name="Ireland A."/>
            <person name="Larimer J."/>
            <person name="McCowan C."/>
            <person name="Murphy C."/>
            <person name="Pearson M."/>
            <person name="Poon T.W."/>
            <person name="Priest M."/>
            <person name="Roberts A."/>
            <person name="Saif S."/>
            <person name="Shea T."/>
            <person name="Sykes S."/>
            <person name="Wortman J."/>
            <person name="Nusbaum C."/>
            <person name="Birren B."/>
        </authorList>
    </citation>
    <scope>NUCLEOTIDE SEQUENCE [LARGE SCALE GENOMIC DNA]</scope>
    <source>
        <strain evidence="1">NJM9701</strain>
    </source>
</reference>
<dbReference type="VEuPathDB" id="FungiDB:H310_14745"/>
<dbReference type="EMBL" id="KI914035">
    <property type="protein sequence ID" value="ETV90465.1"/>
    <property type="molecule type" value="Genomic_DNA"/>
</dbReference>
<evidence type="ECO:0000313" key="1">
    <source>
        <dbReference type="EMBL" id="ETV90465.1"/>
    </source>
</evidence>
<organism evidence="1">
    <name type="scientific">Aphanomyces invadans</name>
    <dbReference type="NCBI Taxonomy" id="157072"/>
    <lineage>
        <taxon>Eukaryota</taxon>
        <taxon>Sar</taxon>
        <taxon>Stramenopiles</taxon>
        <taxon>Oomycota</taxon>
        <taxon>Saprolegniomycetes</taxon>
        <taxon>Saprolegniales</taxon>
        <taxon>Verrucalvaceae</taxon>
        <taxon>Aphanomyces</taxon>
    </lineage>
</organism>
<gene>
    <name evidence="1" type="ORF">H310_14745</name>
</gene>
<protein>
    <submittedName>
        <fullName evidence="1">Uncharacterized protein</fullName>
    </submittedName>
</protein>
<sequence length="34" mass="4251">MRMRKEGSPLHVFCGRQQRFGSRCWGEWIRKWLQ</sequence>
<dbReference type="GeneID" id="20091795"/>
<proteinExistence type="predicted"/>
<dbReference type="AlphaFoldDB" id="A0A024T8L6"/>